<dbReference type="Pfam" id="PF18139">
    <property type="entry name" value="LSDAT_euk"/>
    <property type="match status" value="1"/>
</dbReference>
<gene>
    <name evidence="29" type="ORF">HF521_016581</name>
</gene>
<evidence type="ECO:0000256" key="5">
    <source>
        <dbReference type="ARBA" id="ARBA00012406"/>
    </source>
</evidence>
<dbReference type="Pfam" id="PF25508">
    <property type="entry name" value="TRPM2"/>
    <property type="match status" value="1"/>
</dbReference>
<evidence type="ECO:0000256" key="23">
    <source>
        <dbReference type="ARBA" id="ARBA00047559"/>
    </source>
</evidence>
<evidence type="ECO:0000256" key="27">
    <source>
        <dbReference type="SAM" id="Phobius"/>
    </source>
</evidence>
<keyword evidence="20" id="KW-0406">Ion transport</keyword>
<dbReference type="SUPFAM" id="SSF56112">
    <property type="entry name" value="Protein kinase-like (PK-like)"/>
    <property type="match status" value="1"/>
</dbReference>
<evidence type="ECO:0000256" key="25">
    <source>
        <dbReference type="SAM" id="Coils"/>
    </source>
</evidence>
<dbReference type="InterPro" id="IPR041491">
    <property type="entry name" value="TRPM_SLOG"/>
</dbReference>
<evidence type="ECO:0000313" key="30">
    <source>
        <dbReference type="Proteomes" id="UP000606274"/>
    </source>
</evidence>
<dbReference type="InterPro" id="IPR050927">
    <property type="entry name" value="TRPM"/>
</dbReference>
<evidence type="ECO:0000259" key="28">
    <source>
        <dbReference type="PROSITE" id="PS50011"/>
    </source>
</evidence>
<dbReference type="GO" id="GO:0005886">
    <property type="term" value="C:plasma membrane"/>
    <property type="evidence" value="ECO:0007669"/>
    <property type="project" value="UniProtKB-SubCell"/>
</dbReference>
<keyword evidence="30" id="KW-1185">Reference proteome</keyword>
<dbReference type="Pfam" id="PF07714">
    <property type="entry name" value="PK_Tyr_Ser-Thr"/>
    <property type="match status" value="1"/>
</dbReference>
<evidence type="ECO:0000256" key="21">
    <source>
        <dbReference type="ARBA" id="ARBA00023136"/>
    </source>
</evidence>
<evidence type="ECO:0000256" key="18">
    <source>
        <dbReference type="ARBA" id="ARBA00022840"/>
    </source>
</evidence>
<keyword evidence="15" id="KW-0547">Nucleotide-binding</keyword>
<keyword evidence="7" id="KW-1003">Cell membrane</keyword>
<comment type="similarity">
    <text evidence="3">Belongs to the protein kinase superfamily. STE Ser/Thr protein kinase family. MAP kinase kinase kinase subfamily.</text>
</comment>
<keyword evidence="21 27" id="KW-0472">Membrane</keyword>
<comment type="subcellular location">
    <subcellularLocation>
        <location evidence="2">Cell membrane</location>
        <topology evidence="2">Multi-pass membrane protein</topology>
    </subcellularLocation>
    <subcellularLocation>
        <location evidence="1">Cytoplasm</location>
    </subcellularLocation>
</comment>
<evidence type="ECO:0000256" key="17">
    <source>
        <dbReference type="ARBA" id="ARBA00022837"/>
    </source>
</evidence>
<dbReference type="PANTHER" id="PTHR13800:SF2">
    <property type="entry name" value="TRANSIENT RECEPTOR POTENTIAL CATION CHANNEL SUBFAMILY M MEMBER 2"/>
    <property type="match status" value="1"/>
</dbReference>
<dbReference type="Gene3D" id="3.30.200.20">
    <property type="entry name" value="Phosphorylase Kinase, domain 1"/>
    <property type="match status" value="1"/>
</dbReference>
<feature type="transmembrane region" description="Helical" evidence="27">
    <location>
        <begin position="880"/>
        <end position="901"/>
    </location>
</feature>
<evidence type="ECO:0000256" key="10">
    <source>
        <dbReference type="ARBA" id="ARBA00022568"/>
    </source>
</evidence>
<keyword evidence="19 27" id="KW-1133">Transmembrane helix</keyword>
<dbReference type="InterPro" id="IPR015797">
    <property type="entry name" value="NUDIX_hydrolase-like_dom_sf"/>
</dbReference>
<evidence type="ECO:0000256" key="22">
    <source>
        <dbReference type="ARBA" id="ARBA00023303"/>
    </source>
</evidence>
<dbReference type="InterPro" id="IPR005821">
    <property type="entry name" value="Ion_trans_dom"/>
</dbReference>
<feature type="region of interest" description="Disordered" evidence="26">
    <location>
        <begin position="1454"/>
        <end position="1480"/>
    </location>
</feature>
<evidence type="ECO:0000256" key="26">
    <source>
        <dbReference type="SAM" id="MobiDB-lite"/>
    </source>
</evidence>
<keyword evidence="8" id="KW-0963">Cytoplasm</keyword>
<feature type="transmembrane region" description="Helical" evidence="27">
    <location>
        <begin position="784"/>
        <end position="803"/>
    </location>
</feature>
<dbReference type="EC" id="2.7.11.25" evidence="5"/>
<comment type="caution">
    <text evidence="29">The sequence shown here is derived from an EMBL/GenBank/DDBJ whole genome shotgun (WGS) entry which is preliminary data.</text>
</comment>
<sequence length="2352" mass="265784">MEDGVQSLAVHAVKRCMSLSPSFQRCNFSTWIRDNIKKKECCYYAEDGREGICMCGYSKSMHKDEAIKPEDHMGQSYDKHRHIQEAPTDAFGDISFGGIGQKAGKYVRVSTDTPVEKLYQLMIEHWKLQSPNLLISVTGGAKNFHMKTDLKNKFRRGLIKVAQTTGAWILTGGTHTGVMKHVGRAVRDYNLSSNSIGSQIVAIGMATWGVIHNRQALVHQDGRFPAHYYLDEVGQGELSCLDVNHSHFLLVDDGTSGKYGAEIELRGRLEKLISEKPLENQDSQLKIPVVCVVLDGGPGTLNTIYNSMINSTPCVVLEGSGRVADVIANVAGLPLSKITIALIKRLLNKFFAEEYEKFSELQIIEWTKKIQDIVQIPQLLTVFRIDEEKNNDVDLAILQAFLKAPRCSDSVSRERQLQLAVAWNRVDIAESEIFTEESKWKSCDLHQAMFSALVGHKADFVRLLLENGLCIVQFLELKDTLCDLYKHLPSCLFLRKLAKRAQGSQKISLSHVAAEVRHILGSFTQPLYPLMQPHHKIEISSDDSDDKVPTTTDQSQVRALETVHDAGRDLFLWCVLHNQKDLAEIIWEQCNDCIAAALAASKILKKLAQEGGDNGEDAGSMREHANYYEKQAIGVFNECYRYDQQRAQKLLTRVSPSWGRTTSLCLALEAQDKTFIAHSGVQALLTQIWYGELGVENPHWKLLLCMFFFPLIYTGFLVYRRDEDIRKEAERTEEEKLVMDSVNGTPFNGKNKPSFSNQADTSSVHSLNCWMRLLGLYTCPQVKFYWNILSYFGFLFLFALVLITDFQPMPSWKELFLYVWFASLMLEEVRQIFYDFNGFTLWKKVNMYIKDSWNILDMLSILLFVTALACRLQASSTVFYVGKIILCIDFIIFSLRLMAIFTISKTLGPKIIIVRRMIMDMIFFLFLLSIWVVAYGVATQAILVENEDRINWIIRGAVYEPYLIIFGNMPDNVDNTKFDINSCSINGTDPLKPKCPVLNSDNTPAFPDWLTIIMLCVYLLFANILLLNLLIAIFNYTFEEVQGNTDIIWKFQRYELIKEYHSRPSLPPPFILLSHIYLFIKRVLLRRTPQKHKIFRQELDQRDEEELMSWESIMKENYLASVKQDNSQSMEHRMEDTAEKVGTMSELIEQGQELGFGPMAKRLGRLEEQVCQSAKALQWIMNALKSQGYQSQHEAPNMTTVLMSTDTDPSESTEQEAESEKTHHVYARQHCYPGSTIKRFPVPEEKVPWEVDFLLYVPAIYNEDNMQDVDVSTLDKYRNPKGRTGLKGKGALKSLGPNEIIELVITRNYGSHLKFLALWDEAAGCWTLPGGPVQHGEFLPESLEAAFEKDLFQKIKAKIKSGHHNEVYKGYVDDCRNTDNAWVESTVISVHLEDEWHLMMQGGVGGESFSNTGKFQWCKGEPSPVYGRGADNYLVKRKAQRDVGYALQPQHRFPDLKPKFPPLKSSSPSSLHMHGTMGSSPEVLSWTSCPSLLVGKLKEELKLTVVGDALKKTNANSSPSPQAPPPAPPPQIITDLAPPTSLPAPLQPGRDDDLAVSGSSPPCTALSEDSSREQGHFENSVLQLQEHDEEHTVKQEEHGSCGEESNEVGGCNLEHADHHHHDDIKLQFHRANNGGGGFLDGLFGCLKPVWNIIGKTYSTDYKLQQQDIWEVPFEEISELQWLGSGAQGAVFLGKFHSEEVAIKKVREQKETDIKHLRKLKHPNIIGFKGVCTQAPCYCIIMEYCAQGQLYEVLREGRRVTPRLLVDWASGIASGMNYLHLHKIIHRDLKSPNVLVTHNDDVKISDFGTSKELSDKSTKMSFAGTVAWMAPEVIRNEPVSEKVDIWSFGVVLWELLTGEIPYKDVDSSAIIWGVGSNSLHLPVPSTCPDGFKILMKQTWQGKPRNRPSFRQILLHLDIASADVLGAPQETYFKSQAGWREEVKKHFEKIKSEGTCIHRLDEELIRRRRDELRHALDIREHYEKKLERANNLYMELSAIMLQLEVREKELMKREQAVEKKYPGTYKRHVVRPIVRPNAVEKLIRKKGSVNHKPGTQTPKRPDLLRSDGISVWRLFRPLLPLQRRDIVAASCANELRYFGPAAALRSPHTEHLQRSSPDLINTTLEADARQHVALGPATLCPCCQGHPLPGCLRCNDMLPDCSLVSTREGPDREGVEGQQQPEQGSSPQNSLPRSLKALSKAGDDSSEEEEGEVDSEVEFPRRQRPHRCMSSFQSYSTFSSENLSVSDGEEGNTSEHSHSGPLEALSASQDEQLDELLSHTPEIPIDISTQSDGLSDKECAVRRVKTQISLGKLCADEHSYENPLHFGDSDCDSSEAECSDTTIRNKPPCAPSSW</sequence>
<dbReference type="SMART" id="SM00220">
    <property type="entry name" value="S_TKc"/>
    <property type="match status" value="1"/>
</dbReference>
<evidence type="ECO:0000256" key="13">
    <source>
        <dbReference type="ARBA" id="ARBA00022692"/>
    </source>
</evidence>
<feature type="transmembrane region" description="Helical" evidence="27">
    <location>
        <begin position="1009"/>
        <end position="1034"/>
    </location>
</feature>
<organism evidence="29 30">
    <name type="scientific">Silurus meridionalis</name>
    <name type="common">Southern catfish</name>
    <name type="synonym">Silurus soldatovi meridionalis</name>
    <dbReference type="NCBI Taxonomy" id="175797"/>
    <lineage>
        <taxon>Eukaryota</taxon>
        <taxon>Metazoa</taxon>
        <taxon>Chordata</taxon>
        <taxon>Craniata</taxon>
        <taxon>Vertebrata</taxon>
        <taxon>Euteleostomi</taxon>
        <taxon>Actinopterygii</taxon>
        <taxon>Neopterygii</taxon>
        <taxon>Teleostei</taxon>
        <taxon>Ostariophysi</taxon>
        <taxon>Siluriformes</taxon>
        <taxon>Siluridae</taxon>
        <taxon>Silurus</taxon>
    </lineage>
</organism>
<proteinExistence type="inferred from homology"/>
<evidence type="ECO:0000256" key="9">
    <source>
        <dbReference type="ARBA" id="ARBA00022527"/>
    </source>
</evidence>
<keyword evidence="25" id="KW-0175">Coiled coil</keyword>
<feature type="transmembrane region" description="Helical" evidence="27">
    <location>
        <begin position="700"/>
        <end position="719"/>
    </location>
</feature>
<dbReference type="InterPro" id="IPR000719">
    <property type="entry name" value="Prot_kinase_dom"/>
</dbReference>
<keyword evidence="17" id="KW-0106">Calcium</keyword>
<feature type="compositionally biased region" description="Acidic residues" evidence="26">
    <location>
        <begin position="2202"/>
        <end position="2215"/>
    </location>
</feature>
<feature type="compositionally biased region" description="Pro residues" evidence="26">
    <location>
        <begin position="1521"/>
        <end position="1531"/>
    </location>
</feature>
<keyword evidence="18" id="KW-0067">ATP-binding</keyword>
<feature type="transmembrane region" description="Helical" evidence="27">
    <location>
        <begin position="1066"/>
        <end position="1085"/>
    </location>
</feature>
<feature type="compositionally biased region" description="Low complexity" evidence="26">
    <location>
        <begin position="2174"/>
        <end position="2186"/>
    </location>
</feature>
<evidence type="ECO:0000256" key="16">
    <source>
        <dbReference type="ARBA" id="ARBA00022777"/>
    </source>
</evidence>
<evidence type="ECO:0000256" key="19">
    <source>
        <dbReference type="ARBA" id="ARBA00022989"/>
    </source>
</evidence>
<feature type="domain" description="Protein kinase" evidence="28">
    <location>
        <begin position="1676"/>
        <end position="1917"/>
    </location>
</feature>
<keyword evidence="12" id="KW-0808">Transferase</keyword>
<dbReference type="Pfam" id="PF00520">
    <property type="entry name" value="Ion_trans"/>
    <property type="match status" value="1"/>
</dbReference>
<dbReference type="CDD" id="cd14059">
    <property type="entry name" value="STKc_MAP3K12_13"/>
    <property type="match status" value="1"/>
</dbReference>
<dbReference type="InterPro" id="IPR008271">
    <property type="entry name" value="Ser/Thr_kinase_AS"/>
</dbReference>
<feature type="region of interest" description="Disordered" evidence="26">
    <location>
        <begin position="2163"/>
        <end position="2223"/>
    </location>
</feature>
<name>A0A8T0BQW1_SILME</name>
<dbReference type="GO" id="GO:0005524">
    <property type="term" value="F:ATP binding"/>
    <property type="evidence" value="ECO:0007669"/>
    <property type="project" value="UniProtKB-KW"/>
</dbReference>
<comment type="similarity">
    <text evidence="4">Belongs to the transient receptor (TC 1.A.4) family. LTrpC subfamily. TRPM2 sub-subfamily.</text>
</comment>
<feature type="coiled-coil region" evidence="25">
    <location>
        <begin position="1970"/>
        <end position="2004"/>
    </location>
</feature>
<evidence type="ECO:0000256" key="4">
    <source>
        <dbReference type="ARBA" id="ARBA00009501"/>
    </source>
</evidence>
<feature type="region of interest" description="Disordered" evidence="26">
    <location>
        <begin position="2328"/>
        <end position="2352"/>
    </location>
</feature>
<evidence type="ECO:0000313" key="29">
    <source>
        <dbReference type="EMBL" id="KAF7709731.1"/>
    </source>
</evidence>
<dbReference type="SUPFAM" id="SSF55811">
    <property type="entry name" value="Nudix"/>
    <property type="match status" value="1"/>
</dbReference>
<dbReference type="FunFam" id="3.30.200.20:FF:000095">
    <property type="entry name" value="Mitogen-activated protein kinase kinase kinase 12"/>
    <property type="match status" value="1"/>
</dbReference>
<evidence type="ECO:0000256" key="3">
    <source>
        <dbReference type="ARBA" id="ARBA00006529"/>
    </source>
</evidence>
<dbReference type="PRINTS" id="PR00109">
    <property type="entry name" value="TYRKINASE"/>
</dbReference>
<feature type="transmembrane region" description="Helical" evidence="27">
    <location>
        <begin position="922"/>
        <end position="943"/>
    </location>
</feature>
<accession>A0A8T0BQW1</accession>
<dbReference type="PANTHER" id="PTHR13800">
    <property type="entry name" value="TRANSIENT RECEPTOR POTENTIAL CATION CHANNEL, SUBFAMILY M, MEMBER 6"/>
    <property type="match status" value="1"/>
</dbReference>
<comment type="catalytic activity">
    <reaction evidence="24">
        <text>L-seryl-[protein] + ATP = O-phospho-L-seryl-[protein] + ADP + H(+)</text>
        <dbReference type="Rhea" id="RHEA:17989"/>
        <dbReference type="Rhea" id="RHEA-COMP:9863"/>
        <dbReference type="Rhea" id="RHEA-COMP:11604"/>
        <dbReference type="ChEBI" id="CHEBI:15378"/>
        <dbReference type="ChEBI" id="CHEBI:29999"/>
        <dbReference type="ChEBI" id="CHEBI:30616"/>
        <dbReference type="ChEBI" id="CHEBI:83421"/>
        <dbReference type="ChEBI" id="CHEBI:456216"/>
        <dbReference type="EC" id="2.7.11.25"/>
    </reaction>
</comment>
<evidence type="ECO:0000256" key="20">
    <source>
        <dbReference type="ARBA" id="ARBA00023065"/>
    </source>
</evidence>
<evidence type="ECO:0000256" key="15">
    <source>
        <dbReference type="ARBA" id="ARBA00022741"/>
    </source>
</evidence>
<dbReference type="EMBL" id="JABFDY010000003">
    <property type="protein sequence ID" value="KAF7709731.1"/>
    <property type="molecule type" value="Genomic_DNA"/>
</dbReference>
<evidence type="ECO:0000256" key="1">
    <source>
        <dbReference type="ARBA" id="ARBA00004496"/>
    </source>
</evidence>
<dbReference type="Gene3D" id="1.10.510.10">
    <property type="entry name" value="Transferase(Phosphotransferase) domain 1"/>
    <property type="match status" value="1"/>
</dbReference>
<evidence type="ECO:0000256" key="6">
    <source>
        <dbReference type="ARBA" id="ARBA00022448"/>
    </source>
</evidence>
<keyword evidence="14" id="KW-0677">Repeat</keyword>
<keyword evidence="10" id="KW-0109">Calcium transport</keyword>
<evidence type="ECO:0000256" key="14">
    <source>
        <dbReference type="ARBA" id="ARBA00022737"/>
    </source>
</evidence>
<keyword evidence="9" id="KW-0723">Serine/threonine-protein kinase</keyword>
<comment type="catalytic activity">
    <reaction evidence="23">
        <text>L-threonyl-[protein] + ATP = O-phospho-L-threonyl-[protein] + ADP + H(+)</text>
        <dbReference type="Rhea" id="RHEA:46608"/>
        <dbReference type="Rhea" id="RHEA-COMP:11060"/>
        <dbReference type="Rhea" id="RHEA-COMP:11605"/>
        <dbReference type="ChEBI" id="CHEBI:15378"/>
        <dbReference type="ChEBI" id="CHEBI:30013"/>
        <dbReference type="ChEBI" id="CHEBI:30616"/>
        <dbReference type="ChEBI" id="CHEBI:61977"/>
        <dbReference type="ChEBI" id="CHEBI:456216"/>
        <dbReference type="EC" id="2.7.11.25"/>
    </reaction>
</comment>
<dbReference type="Proteomes" id="UP000606274">
    <property type="component" value="Unassembled WGS sequence"/>
</dbReference>
<dbReference type="InterPro" id="IPR011009">
    <property type="entry name" value="Kinase-like_dom_sf"/>
</dbReference>
<feature type="region of interest" description="Disordered" evidence="26">
    <location>
        <begin position="1512"/>
        <end position="1576"/>
    </location>
</feature>
<feature type="compositionally biased region" description="Low complexity" evidence="26">
    <location>
        <begin position="1462"/>
        <end position="1471"/>
    </location>
</feature>
<evidence type="ECO:0000256" key="24">
    <source>
        <dbReference type="ARBA" id="ARBA00048329"/>
    </source>
</evidence>
<dbReference type="GO" id="GO:0005737">
    <property type="term" value="C:cytoplasm"/>
    <property type="evidence" value="ECO:0007669"/>
    <property type="project" value="UniProtKB-SubCell"/>
</dbReference>
<evidence type="ECO:0000256" key="2">
    <source>
        <dbReference type="ARBA" id="ARBA00004651"/>
    </source>
</evidence>
<dbReference type="Gene3D" id="3.90.79.10">
    <property type="entry name" value="Nucleoside Triphosphate Pyrophosphohydrolase"/>
    <property type="match status" value="1"/>
</dbReference>
<keyword evidence="16" id="KW-0418">Kinase</keyword>
<dbReference type="FunFam" id="1.10.510.10:FF:000087">
    <property type="entry name" value="Mitogen-activated protein kinase kinase kinase 12"/>
    <property type="match status" value="1"/>
</dbReference>
<evidence type="ECO:0000256" key="12">
    <source>
        <dbReference type="ARBA" id="ARBA00022679"/>
    </source>
</evidence>
<feature type="region of interest" description="Disordered" evidence="26">
    <location>
        <begin position="2237"/>
        <end position="2292"/>
    </location>
</feature>
<dbReference type="PROSITE" id="PS00108">
    <property type="entry name" value="PROTEIN_KINASE_ST"/>
    <property type="match status" value="1"/>
</dbReference>
<evidence type="ECO:0000256" key="7">
    <source>
        <dbReference type="ARBA" id="ARBA00022475"/>
    </source>
</evidence>
<dbReference type="InterPro" id="IPR001245">
    <property type="entry name" value="Ser-Thr/Tyr_kinase_cat_dom"/>
</dbReference>
<dbReference type="GO" id="GO:0099604">
    <property type="term" value="F:ligand-gated calcium channel activity"/>
    <property type="evidence" value="ECO:0007669"/>
    <property type="project" value="TreeGrafter"/>
</dbReference>
<dbReference type="InterPro" id="IPR057366">
    <property type="entry name" value="TRPM-like"/>
</dbReference>
<feature type="transmembrane region" description="Helical" evidence="27">
    <location>
        <begin position="855"/>
        <end position="874"/>
    </location>
</feature>
<dbReference type="PROSITE" id="PS50011">
    <property type="entry name" value="PROTEIN_KINASE_DOM"/>
    <property type="match status" value="1"/>
</dbReference>
<keyword evidence="22" id="KW-0407">Ion channel</keyword>
<dbReference type="GO" id="GO:0004709">
    <property type="term" value="F:MAP kinase kinase kinase activity"/>
    <property type="evidence" value="ECO:0007669"/>
    <property type="project" value="UniProtKB-EC"/>
</dbReference>
<keyword evidence="13 27" id="KW-0812">Transmembrane</keyword>
<keyword evidence="11" id="KW-0107">Calcium channel</keyword>
<evidence type="ECO:0000256" key="8">
    <source>
        <dbReference type="ARBA" id="ARBA00022490"/>
    </source>
</evidence>
<protein>
    <recommendedName>
        <fullName evidence="5">mitogen-activated protein kinase kinase kinase</fullName>
        <ecNumber evidence="5">2.7.11.25</ecNumber>
    </recommendedName>
</protein>
<keyword evidence="6" id="KW-0813">Transport</keyword>
<evidence type="ECO:0000256" key="11">
    <source>
        <dbReference type="ARBA" id="ARBA00022673"/>
    </source>
</evidence>
<feature type="transmembrane region" description="Helical" evidence="27">
    <location>
        <begin position="815"/>
        <end position="834"/>
    </location>
</feature>
<reference evidence="29" key="1">
    <citation type="submission" date="2020-08" db="EMBL/GenBank/DDBJ databases">
        <title>Chromosome-level assembly of Southern catfish (Silurus meridionalis) provides insights into visual adaptation to the nocturnal and benthic lifestyles.</title>
        <authorList>
            <person name="Zhang Y."/>
            <person name="Wang D."/>
            <person name="Peng Z."/>
        </authorList>
    </citation>
    <scope>NUCLEOTIDE SEQUENCE</scope>
    <source>
        <strain evidence="29">SWU-2019-XX</strain>
        <tissue evidence="29">Muscle</tissue>
    </source>
</reference>